<dbReference type="SUPFAM" id="SSF50249">
    <property type="entry name" value="Nucleic acid-binding proteins"/>
    <property type="match status" value="1"/>
</dbReference>
<evidence type="ECO:0000256" key="1">
    <source>
        <dbReference type="SAM" id="MobiDB-lite"/>
    </source>
</evidence>
<accession>A0ABV1WDI1</accession>
<dbReference type="Gene3D" id="6.10.30.10">
    <property type="match status" value="1"/>
</dbReference>
<evidence type="ECO:0000313" key="4">
    <source>
        <dbReference type="EMBL" id="MER6981871.1"/>
    </source>
</evidence>
<protein>
    <submittedName>
        <fullName evidence="4">MFS transporter</fullName>
    </submittedName>
</protein>
<organism evidence="4 5">
    <name type="scientific">Streptomyces carpinensis</name>
    <dbReference type="NCBI Taxonomy" id="66369"/>
    <lineage>
        <taxon>Bacteria</taxon>
        <taxon>Bacillati</taxon>
        <taxon>Actinomycetota</taxon>
        <taxon>Actinomycetes</taxon>
        <taxon>Kitasatosporales</taxon>
        <taxon>Streptomycetaceae</taxon>
        <taxon>Streptomyces</taxon>
    </lineage>
</organism>
<reference evidence="4 5" key="1">
    <citation type="submission" date="2024-06" db="EMBL/GenBank/DDBJ databases">
        <title>The Natural Products Discovery Center: Release of the First 8490 Sequenced Strains for Exploring Actinobacteria Biosynthetic Diversity.</title>
        <authorList>
            <person name="Kalkreuter E."/>
            <person name="Kautsar S.A."/>
            <person name="Yang D."/>
            <person name="Bader C.D."/>
            <person name="Teijaro C.N."/>
            <person name="Fluegel L."/>
            <person name="Davis C.M."/>
            <person name="Simpson J.R."/>
            <person name="Lauterbach L."/>
            <person name="Steele A.D."/>
            <person name="Gui C."/>
            <person name="Meng S."/>
            <person name="Li G."/>
            <person name="Viehrig K."/>
            <person name="Ye F."/>
            <person name="Su P."/>
            <person name="Kiefer A.F."/>
            <person name="Nichols A."/>
            <person name="Cepeda A.J."/>
            <person name="Yan W."/>
            <person name="Fan B."/>
            <person name="Jiang Y."/>
            <person name="Adhikari A."/>
            <person name="Zheng C.-J."/>
            <person name="Schuster L."/>
            <person name="Cowan T.M."/>
            <person name="Smanski M.J."/>
            <person name="Chevrette M.G."/>
            <person name="De Carvalho L.P.S."/>
            <person name="Shen B."/>
        </authorList>
    </citation>
    <scope>NUCLEOTIDE SEQUENCE [LARGE SCALE GENOMIC DNA]</scope>
    <source>
        <strain evidence="4 5">NPDC000634</strain>
    </source>
</reference>
<name>A0ABV1WDI1_9ACTN</name>
<proteinExistence type="predicted"/>
<sequence length="289" mass="30627">MGDTRGRRPAMVAAGLSGVVAVGLLCLPSGQPLFVASVALIEPADGGISVMRTAVLGDLKGRNTTRNVAWFNMSSDVGAIIGPLAAGTVVDALDFRAAFLLTTLILSVGVVSSPARRETLATLPEGRGRQTPAALLDPRPTLSNPPNPPKGNAMPGPAPVPTPETLPFWEGAARQELRIQRCTSCAEHYFYPRPFCPRCGSAEVEWTTVSGDARLLSYVINHRPLPPFDPATPVVVALVELAEGPHLMTNIVDVAPEPENLELDMKLKVRFLEREGFTLPVFAPAGAVA</sequence>
<keyword evidence="5" id="KW-1185">Reference proteome</keyword>
<dbReference type="Pfam" id="PF01796">
    <property type="entry name" value="OB_ChsH2_C"/>
    <property type="match status" value="1"/>
</dbReference>
<evidence type="ECO:0000313" key="5">
    <source>
        <dbReference type="Proteomes" id="UP001458415"/>
    </source>
</evidence>
<dbReference type="InterPro" id="IPR052513">
    <property type="entry name" value="Thioester_dehydratase-like"/>
</dbReference>
<evidence type="ECO:0000259" key="2">
    <source>
        <dbReference type="Pfam" id="PF01796"/>
    </source>
</evidence>
<gene>
    <name evidence="4" type="ORF">ABT317_34090</name>
</gene>
<dbReference type="Pfam" id="PF12172">
    <property type="entry name" value="zf-ChsH2"/>
    <property type="match status" value="1"/>
</dbReference>
<feature type="region of interest" description="Disordered" evidence="1">
    <location>
        <begin position="121"/>
        <end position="166"/>
    </location>
</feature>
<dbReference type="Proteomes" id="UP001458415">
    <property type="component" value="Unassembled WGS sequence"/>
</dbReference>
<dbReference type="InterPro" id="IPR022002">
    <property type="entry name" value="ChsH2_Znr"/>
</dbReference>
<evidence type="ECO:0000259" key="3">
    <source>
        <dbReference type="Pfam" id="PF12172"/>
    </source>
</evidence>
<dbReference type="InterPro" id="IPR002878">
    <property type="entry name" value="ChsH2_C"/>
</dbReference>
<dbReference type="InterPro" id="IPR012340">
    <property type="entry name" value="NA-bd_OB-fold"/>
</dbReference>
<dbReference type="SUPFAM" id="SSF103473">
    <property type="entry name" value="MFS general substrate transporter"/>
    <property type="match status" value="1"/>
</dbReference>
<dbReference type="EMBL" id="JBEPCU010000876">
    <property type="protein sequence ID" value="MER6981871.1"/>
    <property type="molecule type" value="Genomic_DNA"/>
</dbReference>
<feature type="domain" description="ChsH2 C-terminal OB-fold" evidence="2">
    <location>
        <begin position="206"/>
        <end position="271"/>
    </location>
</feature>
<comment type="caution">
    <text evidence="4">The sequence shown here is derived from an EMBL/GenBank/DDBJ whole genome shotgun (WGS) entry which is preliminary data.</text>
</comment>
<dbReference type="PANTHER" id="PTHR34075">
    <property type="entry name" value="BLR3430 PROTEIN"/>
    <property type="match status" value="1"/>
</dbReference>
<dbReference type="InterPro" id="IPR036259">
    <property type="entry name" value="MFS_trans_sf"/>
</dbReference>
<dbReference type="PANTHER" id="PTHR34075:SF5">
    <property type="entry name" value="BLR3430 PROTEIN"/>
    <property type="match status" value="1"/>
</dbReference>
<dbReference type="InterPro" id="IPR011701">
    <property type="entry name" value="MFS"/>
</dbReference>
<dbReference type="Gene3D" id="1.20.1250.20">
    <property type="entry name" value="MFS general substrate transporter like domains"/>
    <property type="match status" value="1"/>
</dbReference>
<dbReference type="Pfam" id="PF07690">
    <property type="entry name" value="MFS_1"/>
    <property type="match status" value="1"/>
</dbReference>
<feature type="domain" description="ChsH2 rubredoxin-like zinc ribbon" evidence="3">
    <location>
        <begin position="169"/>
        <end position="205"/>
    </location>
</feature>